<keyword evidence="5" id="KW-0408">Iron</keyword>
<dbReference type="PIRSF" id="PIRSF000368">
    <property type="entry name" value="NrdG"/>
    <property type="match status" value="1"/>
</dbReference>
<dbReference type="GO" id="GO:0004748">
    <property type="term" value="F:ribonucleoside-diphosphate reductase activity, thioredoxin disulfide as acceptor"/>
    <property type="evidence" value="ECO:0007669"/>
    <property type="project" value="TreeGrafter"/>
</dbReference>
<dbReference type="InterPro" id="IPR012837">
    <property type="entry name" value="NrdG"/>
</dbReference>
<dbReference type="SFLD" id="SFLDG01063">
    <property type="entry name" value="activating_enzymes__group_1"/>
    <property type="match status" value="1"/>
</dbReference>
<dbReference type="Proteomes" id="UP000193834">
    <property type="component" value="Unassembled WGS sequence"/>
</dbReference>
<keyword evidence="9" id="KW-1185">Reference proteome</keyword>
<organism evidence="8 9">
    <name type="scientific">Paenibacillus aquistagni</name>
    <dbReference type="NCBI Taxonomy" id="1852522"/>
    <lineage>
        <taxon>Bacteria</taxon>
        <taxon>Bacillati</taxon>
        <taxon>Bacillota</taxon>
        <taxon>Bacilli</taxon>
        <taxon>Bacillales</taxon>
        <taxon>Paenibacillaceae</taxon>
        <taxon>Paenibacillus</taxon>
    </lineage>
</organism>
<sequence>MALRIHRFLPVTSVEGPGVRACLQVQGCPIHCPGCAVPFTWAEDGGYLMEVEELAEQIICGPKVEGITFLGGEPFMQASELARLGRLLKKESLSVMTFTGFRLEELKQAGRADYDELIEVTDLLIDGPFIIEHLDTSRPWVGSYNQRYHFLSDRYLHLKEEIMDIPNRLEVRLTPDGRVMVNGLAEIQDLEGLFNKLL</sequence>
<dbReference type="SUPFAM" id="SSF102114">
    <property type="entry name" value="Radical SAM enzymes"/>
    <property type="match status" value="1"/>
</dbReference>
<dbReference type="InterPro" id="IPR013785">
    <property type="entry name" value="Aldolase_TIM"/>
</dbReference>
<dbReference type="SFLD" id="SFLDS00029">
    <property type="entry name" value="Radical_SAM"/>
    <property type="match status" value="1"/>
</dbReference>
<evidence type="ECO:0000256" key="6">
    <source>
        <dbReference type="ARBA" id="ARBA00023014"/>
    </source>
</evidence>
<evidence type="ECO:0000256" key="1">
    <source>
        <dbReference type="ARBA" id="ARBA00001966"/>
    </source>
</evidence>
<dbReference type="EC" id="1.97.1.-" evidence="7"/>
<accession>A0A1X7K8D4</accession>
<keyword evidence="7" id="KW-0560">Oxidoreductase</keyword>
<name>A0A1X7K8D4_9BACL</name>
<protein>
    <recommendedName>
        <fullName evidence="7">Anaerobic ribonucleoside-triphosphate reductase-activating protein</fullName>
        <ecNumber evidence="7">1.97.1.-</ecNumber>
    </recommendedName>
</protein>
<keyword evidence="6" id="KW-0411">Iron-sulfur</keyword>
<dbReference type="Pfam" id="PF13353">
    <property type="entry name" value="Fer4_12"/>
    <property type="match status" value="1"/>
</dbReference>
<proteinExistence type="inferred from homology"/>
<comment type="function">
    <text evidence="7">Activation of anaerobic ribonucleoside-triphosphate reductase under anaerobic conditions by generation of an organic free radical, using S-adenosylmethionine and reduced flavodoxin as cosubstrates to produce 5'-deoxy-adenosine.</text>
</comment>
<dbReference type="GO" id="GO:0043365">
    <property type="term" value="F:[formate-C-acetyltransferase]-activating enzyme activity"/>
    <property type="evidence" value="ECO:0007669"/>
    <property type="project" value="InterPro"/>
</dbReference>
<evidence type="ECO:0000256" key="4">
    <source>
        <dbReference type="ARBA" id="ARBA00022723"/>
    </source>
</evidence>
<evidence type="ECO:0000256" key="5">
    <source>
        <dbReference type="ARBA" id="ARBA00023004"/>
    </source>
</evidence>
<dbReference type="RefSeq" id="WP_085494372.1">
    <property type="nucleotide sequence ID" value="NZ_FXAZ01000002.1"/>
</dbReference>
<dbReference type="InterPro" id="IPR034457">
    <property type="entry name" value="Organic_radical-activating"/>
</dbReference>
<evidence type="ECO:0000256" key="7">
    <source>
        <dbReference type="PIRNR" id="PIRNR000368"/>
    </source>
</evidence>
<evidence type="ECO:0000256" key="2">
    <source>
        <dbReference type="ARBA" id="ARBA00022485"/>
    </source>
</evidence>
<dbReference type="InterPro" id="IPR007197">
    <property type="entry name" value="rSAM"/>
</dbReference>
<dbReference type="GO" id="GO:0046872">
    <property type="term" value="F:metal ion binding"/>
    <property type="evidence" value="ECO:0007669"/>
    <property type="project" value="UniProtKB-KW"/>
</dbReference>
<evidence type="ECO:0000256" key="3">
    <source>
        <dbReference type="ARBA" id="ARBA00022691"/>
    </source>
</evidence>
<evidence type="ECO:0000313" key="8">
    <source>
        <dbReference type="EMBL" id="SMG37008.1"/>
    </source>
</evidence>
<dbReference type="SFLD" id="SFLDF00299">
    <property type="entry name" value="anaerobic_ribonucleoside-triph"/>
    <property type="match status" value="1"/>
</dbReference>
<keyword evidence="4" id="KW-0479">Metal-binding</keyword>
<dbReference type="PANTHER" id="PTHR30352">
    <property type="entry name" value="PYRUVATE FORMATE-LYASE-ACTIVATING ENZYME"/>
    <property type="match status" value="1"/>
</dbReference>
<evidence type="ECO:0000313" key="9">
    <source>
        <dbReference type="Proteomes" id="UP000193834"/>
    </source>
</evidence>
<dbReference type="EMBL" id="FXAZ01000002">
    <property type="protein sequence ID" value="SMG37008.1"/>
    <property type="molecule type" value="Genomic_DNA"/>
</dbReference>
<dbReference type="PANTHER" id="PTHR30352:SF2">
    <property type="entry name" value="ANAEROBIC RIBONUCLEOSIDE-TRIPHOSPHATE REDUCTASE-ACTIVATING PROTEIN"/>
    <property type="match status" value="1"/>
</dbReference>
<gene>
    <name evidence="8" type="ORF">SAMN06295960_2177</name>
</gene>
<dbReference type="CDD" id="cd01335">
    <property type="entry name" value="Radical_SAM"/>
    <property type="match status" value="1"/>
</dbReference>
<dbReference type="GO" id="GO:0051539">
    <property type="term" value="F:4 iron, 4 sulfur cluster binding"/>
    <property type="evidence" value="ECO:0007669"/>
    <property type="project" value="UniProtKB-KW"/>
</dbReference>
<dbReference type="InterPro" id="IPR058240">
    <property type="entry name" value="rSAM_sf"/>
</dbReference>
<comment type="similarity">
    <text evidence="7">Belongs to the organic radical-activating enzymes family.</text>
</comment>
<reference evidence="8 9" key="1">
    <citation type="submission" date="2017-04" db="EMBL/GenBank/DDBJ databases">
        <authorList>
            <person name="Afonso C.L."/>
            <person name="Miller P.J."/>
            <person name="Scott M.A."/>
            <person name="Spackman E."/>
            <person name="Goraichik I."/>
            <person name="Dimitrov K.M."/>
            <person name="Suarez D.L."/>
            <person name="Swayne D.E."/>
        </authorList>
    </citation>
    <scope>NUCLEOTIDE SEQUENCE [LARGE SCALE GENOMIC DNA]</scope>
    <source>
        <strain evidence="8 9">11</strain>
    </source>
</reference>
<dbReference type="STRING" id="1852522.SAMN06295960_2177"/>
<comment type="cofactor">
    <cofactor evidence="1">
        <name>[4Fe-4S] cluster</name>
        <dbReference type="ChEBI" id="CHEBI:49883"/>
    </cofactor>
</comment>
<dbReference type="SFLD" id="SFLDG01066">
    <property type="entry name" value="organic_radical-activating_enz"/>
    <property type="match status" value="1"/>
</dbReference>
<dbReference type="Gene3D" id="3.20.20.70">
    <property type="entry name" value="Aldolase class I"/>
    <property type="match status" value="1"/>
</dbReference>
<dbReference type="AlphaFoldDB" id="A0A1X7K8D4"/>
<keyword evidence="3" id="KW-0949">S-adenosyl-L-methionine</keyword>
<dbReference type="OrthoDB" id="9782387at2"/>
<keyword evidence="2" id="KW-0004">4Fe-4S</keyword>